<dbReference type="EMBL" id="QCYY01002360">
    <property type="protein sequence ID" value="ROT70998.1"/>
    <property type="molecule type" value="Genomic_DNA"/>
</dbReference>
<feature type="region of interest" description="Disordered" evidence="3">
    <location>
        <begin position="26"/>
        <end position="53"/>
    </location>
</feature>
<keyword evidence="6" id="KW-1185">Reference proteome</keyword>
<dbReference type="GO" id="GO:0003723">
    <property type="term" value="F:RNA binding"/>
    <property type="evidence" value="ECO:0007669"/>
    <property type="project" value="InterPro"/>
</dbReference>
<evidence type="ECO:0000259" key="4">
    <source>
        <dbReference type="Pfam" id="PF01248"/>
    </source>
</evidence>
<keyword evidence="2 5" id="KW-0687">Ribonucleoprotein</keyword>
<dbReference type="InterPro" id="IPR018492">
    <property type="entry name" value="Ribosomal_eL8/Nhp2"/>
</dbReference>
<protein>
    <submittedName>
        <fullName evidence="5">H/ACA ribonucleoprotein complex subunit 2-like protein</fullName>
    </submittedName>
</protein>
<dbReference type="AlphaFoldDB" id="A0A423T433"/>
<dbReference type="PRINTS" id="PR00881">
    <property type="entry name" value="L7ARS6FAMILY"/>
</dbReference>
<dbReference type="PANTHER" id="PTHR23105">
    <property type="entry name" value="RIBOSOMAL PROTEIN L7AE FAMILY MEMBER"/>
    <property type="match status" value="1"/>
</dbReference>
<feature type="compositionally biased region" description="Low complexity" evidence="3">
    <location>
        <begin position="26"/>
        <end position="36"/>
    </location>
</feature>
<organism evidence="5 6">
    <name type="scientific">Penaeus vannamei</name>
    <name type="common">Whiteleg shrimp</name>
    <name type="synonym">Litopenaeus vannamei</name>
    <dbReference type="NCBI Taxonomy" id="6689"/>
    <lineage>
        <taxon>Eukaryota</taxon>
        <taxon>Metazoa</taxon>
        <taxon>Ecdysozoa</taxon>
        <taxon>Arthropoda</taxon>
        <taxon>Crustacea</taxon>
        <taxon>Multicrustacea</taxon>
        <taxon>Malacostraca</taxon>
        <taxon>Eumalacostraca</taxon>
        <taxon>Eucarida</taxon>
        <taxon>Decapoda</taxon>
        <taxon>Dendrobranchiata</taxon>
        <taxon>Penaeoidea</taxon>
        <taxon>Penaeidae</taxon>
        <taxon>Penaeus</taxon>
    </lineage>
</organism>
<proteinExistence type="inferred from homology"/>
<dbReference type="STRING" id="6689.A0A423T433"/>
<sequence length="263" mass="29113">MHPGLRCRRVLPHGRRRDRVPDAVFAAESSSAVSSSRLSRPKGSASSAHPRAARLNSQVGVECHTSRFPRMTPAQLFCKASCSSPGERLALPGRQSFRVFGQVNMGKHKGEKQDGENLNESHINNGEEGELSYEEKLAFASIIAQPMASKKLAGRIYKLVKKASQHQGYLHDGLKEVQGKIRKGSTGIVIFAGDVSPIEVMCHLPAVCEEKDLPYIYTPSKQDLGTAMGRKRCSVMVLIREHSDYQDLYDKVLEEINKVPKVF</sequence>
<evidence type="ECO:0000313" key="5">
    <source>
        <dbReference type="EMBL" id="ROT70998.1"/>
    </source>
</evidence>
<dbReference type="InterPro" id="IPR029064">
    <property type="entry name" value="Ribosomal_eL30-like_sf"/>
</dbReference>
<evidence type="ECO:0000313" key="6">
    <source>
        <dbReference type="Proteomes" id="UP000283509"/>
    </source>
</evidence>
<dbReference type="InterPro" id="IPR050257">
    <property type="entry name" value="eL8/uL1-like"/>
</dbReference>
<comment type="caution">
    <text evidence="5">The sequence shown here is derived from an EMBL/GenBank/DDBJ whole genome shotgun (WGS) entry which is preliminary data.</text>
</comment>
<dbReference type="Proteomes" id="UP000283509">
    <property type="component" value="Unassembled WGS sequence"/>
</dbReference>
<dbReference type="Pfam" id="PF01248">
    <property type="entry name" value="Ribosomal_L7Ae"/>
    <property type="match status" value="1"/>
</dbReference>
<evidence type="ECO:0000256" key="2">
    <source>
        <dbReference type="ARBA" id="ARBA00023274"/>
    </source>
</evidence>
<reference evidence="5 6" key="1">
    <citation type="submission" date="2018-04" db="EMBL/GenBank/DDBJ databases">
        <authorList>
            <person name="Zhang X."/>
            <person name="Yuan J."/>
            <person name="Li F."/>
            <person name="Xiang J."/>
        </authorList>
    </citation>
    <scope>NUCLEOTIDE SEQUENCE [LARGE SCALE GENOMIC DNA]</scope>
    <source>
        <tissue evidence="5">Muscle</tissue>
    </source>
</reference>
<evidence type="ECO:0000256" key="1">
    <source>
        <dbReference type="ARBA" id="ARBA00007337"/>
    </source>
</evidence>
<dbReference type="OrthoDB" id="5364946at2759"/>
<dbReference type="SUPFAM" id="SSF55315">
    <property type="entry name" value="L30e-like"/>
    <property type="match status" value="1"/>
</dbReference>
<name>A0A423T433_PENVA</name>
<dbReference type="Gene3D" id="3.30.1330.30">
    <property type="match status" value="1"/>
</dbReference>
<comment type="similarity">
    <text evidence="1">Belongs to the eukaryotic ribosomal protein eL8 family.</text>
</comment>
<reference evidence="5 6" key="2">
    <citation type="submission" date="2019-01" db="EMBL/GenBank/DDBJ databases">
        <title>The decoding of complex shrimp genome reveals the adaptation for benthos swimmer, frequently molting mechanism and breeding impact on genome.</title>
        <authorList>
            <person name="Sun Y."/>
            <person name="Gao Y."/>
            <person name="Yu Y."/>
        </authorList>
    </citation>
    <scope>NUCLEOTIDE SEQUENCE [LARGE SCALE GENOMIC DNA]</scope>
    <source>
        <tissue evidence="5">Muscle</tissue>
    </source>
</reference>
<dbReference type="InterPro" id="IPR004038">
    <property type="entry name" value="Ribosomal_eL8/eL30/eS12/Gad45"/>
</dbReference>
<gene>
    <name evidence="5" type="ORF">C7M84_010699</name>
</gene>
<accession>A0A423T433</accession>
<evidence type="ECO:0000256" key="3">
    <source>
        <dbReference type="SAM" id="MobiDB-lite"/>
    </source>
</evidence>
<dbReference type="GO" id="GO:1990904">
    <property type="term" value="C:ribonucleoprotein complex"/>
    <property type="evidence" value="ECO:0007669"/>
    <property type="project" value="UniProtKB-KW"/>
</dbReference>
<feature type="domain" description="Ribosomal protein eL8/eL30/eS12/Gadd45" evidence="4">
    <location>
        <begin position="156"/>
        <end position="248"/>
    </location>
</feature>